<evidence type="ECO:0000256" key="2">
    <source>
        <dbReference type="ARBA" id="ARBA00005268"/>
    </source>
</evidence>
<sequence length="265" mass="28057">MTYLPLDLFDLSLAALLLIANGVISIWFRLGLERTLAISSLRMVVQLALVALALKVIFGLDNPLWTALFALFMTAAAAYEVFSRQERRVAGSLTLALGAGAPFLAGLIATMFAAVVVIGPDPWYAPRYVLPIFGMMLGNALAGTSLVLNAMTTGAETERAAIEARIALGATRFEALDTVLRRALTTGLMPILTAMATTGIVALPGMMTGQILAGVEPVEAAKYQVMILFLVAGSTGLAVVAAGLGSVLLLTDERHRLRLDRLTPK</sequence>
<evidence type="ECO:0000313" key="8">
    <source>
        <dbReference type="Proteomes" id="UP000018542"/>
    </source>
</evidence>
<keyword evidence="5 6" id="KW-0472">Membrane</keyword>
<dbReference type="STRING" id="1029756.W911_15615"/>
<feature type="transmembrane region" description="Helical" evidence="6">
    <location>
        <begin position="225"/>
        <end position="251"/>
    </location>
</feature>
<accession>V5SHT3</accession>
<protein>
    <submittedName>
        <fullName evidence="7">ABC transporter permease</fullName>
    </submittedName>
</protein>
<organism evidence="7 8">
    <name type="scientific">Hyphomicrobium nitrativorans NL23</name>
    <dbReference type="NCBI Taxonomy" id="1029756"/>
    <lineage>
        <taxon>Bacteria</taxon>
        <taxon>Pseudomonadati</taxon>
        <taxon>Pseudomonadota</taxon>
        <taxon>Alphaproteobacteria</taxon>
        <taxon>Hyphomicrobiales</taxon>
        <taxon>Hyphomicrobiaceae</taxon>
        <taxon>Hyphomicrobium</taxon>
    </lineage>
</organism>
<dbReference type="Proteomes" id="UP000018542">
    <property type="component" value="Chromosome"/>
</dbReference>
<dbReference type="PATRIC" id="fig|1029756.8.peg.3254"/>
<feature type="transmembrane region" description="Helical" evidence="6">
    <location>
        <begin position="64"/>
        <end position="82"/>
    </location>
</feature>
<keyword evidence="4 6" id="KW-1133">Transmembrane helix</keyword>
<dbReference type="InterPro" id="IPR005226">
    <property type="entry name" value="UPF0014_fam"/>
</dbReference>
<dbReference type="PANTHER" id="PTHR30028">
    <property type="entry name" value="UPF0014 INNER MEMBRANE PROTEIN YBBM-RELATED"/>
    <property type="match status" value="1"/>
</dbReference>
<feature type="transmembrane region" description="Helical" evidence="6">
    <location>
        <begin position="39"/>
        <end position="58"/>
    </location>
</feature>
<dbReference type="Pfam" id="PF03649">
    <property type="entry name" value="UPF0014"/>
    <property type="match status" value="1"/>
</dbReference>
<proteinExistence type="inferred from homology"/>
<evidence type="ECO:0000256" key="4">
    <source>
        <dbReference type="ARBA" id="ARBA00022989"/>
    </source>
</evidence>
<dbReference type="HOGENOM" id="CLU_076147_1_1_5"/>
<name>V5SHT3_9HYPH</name>
<dbReference type="OrthoDB" id="9791807at2"/>
<comment type="similarity">
    <text evidence="2">Belongs to the UPF0014 family.</text>
</comment>
<evidence type="ECO:0000313" key="7">
    <source>
        <dbReference type="EMBL" id="AHB49504.1"/>
    </source>
</evidence>
<comment type="subcellular location">
    <subcellularLocation>
        <location evidence="1">Membrane</location>
        <topology evidence="1">Multi-pass membrane protein</topology>
    </subcellularLocation>
</comment>
<dbReference type="AlphaFoldDB" id="V5SHT3"/>
<dbReference type="RefSeq" id="WP_023788425.1">
    <property type="nucleotide sequence ID" value="NC_022997.1"/>
</dbReference>
<keyword evidence="8" id="KW-1185">Reference proteome</keyword>
<gene>
    <name evidence="7" type="ORF">W911_15615</name>
</gene>
<evidence type="ECO:0000256" key="3">
    <source>
        <dbReference type="ARBA" id="ARBA00022692"/>
    </source>
</evidence>
<feature type="transmembrane region" description="Helical" evidence="6">
    <location>
        <begin position="12"/>
        <end position="32"/>
    </location>
</feature>
<feature type="transmembrane region" description="Helical" evidence="6">
    <location>
        <begin position="128"/>
        <end position="149"/>
    </location>
</feature>
<evidence type="ECO:0000256" key="1">
    <source>
        <dbReference type="ARBA" id="ARBA00004141"/>
    </source>
</evidence>
<feature type="transmembrane region" description="Helical" evidence="6">
    <location>
        <begin position="191"/>
        <end position="213"/>
    </location>
</feature>
<evidence type="ECO:0000256" key="5">
    <source>
        <dbReference type="ARBA" id="ARBA00023136"/>
    </source>
</evidence>
<dbReference type="GO" id="GO:0005886">
    <property type="term" value="C:plasma membrane"/>
    <property type="evidence" value="ECO:0007669"/>
    <property type="project" value="TreeGrafter"/>
</dbReference>
<dbReference type="KEGG" id="hni:W911_15615"/>
<dbReference type="PANTHER" id="PTHR30028:SF0">
    <property type="entry name" value="PROTEIN ALUMINUM SENSITIVE 3"/>
    <property type="match status" value="1"/>
</dbReference>
<dbReference type="EMBL" id="CP006912">
    <property type="protein sequence ID" value="AHB49504.1"/>
    <property type="molecule type" value="Genomic_DNA"/>
</dbReference>
<feature type="transmembrane region" description="Helical" evidence="6">
    <location>
        <begin position="94"/>
        <end position="116"/>
    </location>
</feature>
<reference evidence="7 8" key="1">
    <citation type="journal article" date="2014" name="Genome Announc.">
        <title>Complete Genome Sequence of Hyphomicrobium nitrativorans Strain NL23, a Denitrifying Bacterium Isolated from Biofilm of a Methanol-Fed Denitrification System Treating Seawater at the Montreal Biodome.</title>
        <authorList>
            <person name="Martineau C."/>
            <person name="Villeneuve C."/>
            <person name="Mauffrey F."/>
            <person name="Villemur R."/>
        </authorList>
    </citation>
    <scope>NUCLEOTIDE SEQUENCE [LARGE SCALE GENOMIC DNA]</scope>
    <source>
        <strain evidence="7">NL23</strain>
    </source>
</reference>
<keyword evidence="3 6" id="KW-0812">Transmembrane</keyword>
<evidence type="ECO:0000256" key="6">
    <source>
        <dbReference type="SAM" id="Phobius"/>
    </source>
</evidence>